<keyword evidence="11" id="KW-1185">Reference proteome</keyword>
<accession>A0AAV7FU97</accession>
<keyword evidence="7 9" id="KW-0472">Membrane</keyword>
<evidence type="ECO:0000256" key="9">
    <source>
        <dbReference type="SAM" id="Phobius"/>
    </source>
</evidence>
<dbReference type="Proteomes" id="UP000775213">
    <property type="component" value="Unassembled WGS sequence"/>
</dbReference>
<organism evidence="10 11">
    <name type="scientific">Dendrobium chrysotoxum</name>
    <name type="common">Orchid</name>
    <dbReference type="NCBI Taxonomy" id="161865"/>
    <lineage>
        <taxon>Eukaryota</taxon>
        <taxon>Viridiplantae</taxon>
        <taxon>Streptophyta</taxon>
        <taxon>Embryophyta</taxon>
        <taxon>Tracheophyta</taxon>
        <taxon>Spermatophyta</taxon>
        <taxon>Magnoliopsida</taxon>
        <taxon>Liliopsida</taxon>
        <taxon>Asparagales</taxon>
        <taxon>Orchidaceae</taxon>
        <taxon>Epidendroideae</taxon>
        <taxon>Malaxideae</taxon>
        <taxon>Dendrobiinae</taxon>
        <taxon>Dendrobium</taxon>
    </lineage>
</organism>
<protein>
    <recommendedName>
        <fullName evidence="12">Chloroplast envelope membrane protein</fullName>
    </recommendedName>
</protein>
<comment type="caution">
    <text evidence="10">The sequence shown here is derived from an EMBL/GenBank/DDBJ whole genome shotgun (WGS) entry which is preliminary data.</text>
</comment>
<dbReference type="InterPro" id="IPR004282">
    <property type="entry name" value="CemA"/>
</dbReference>
<dbReference type="GO" id="GO:0016020">
    <property type="term" value="C:membrane"/>
    <property type="evidence" value="ECO:0007669"/>
    <property type="project" value="UniProtKB-SubCell"/>
</dbReference>
<sequence>MKKKKALASLPYLVSILFLPGWVSLSFHKCLETWVLNWWNTRQSEILLNDIKRKITIPVGRDDKGVLGDTYAKASYRNAQGNKTMVQRHNESHFHIILHFSTNLICFAILSGWVMKNFSFEILGFRNFSITSVIQSKLFDSGSDFTRPMVGN</sequence>
<keyword evidence="2" id="KW-0813">Transport</keyword>
<evidence type="ECO:0000256" key="8">
    <source>
        <dbReference type="ARBA" id="ARBA00043980"/>
    </source>
</evidence>
<name>A0AAV7FU97_DENCH</name>
<proteinExistence type="inferred from homology"/>
<keyword evidence="5 9" id="KW-1133">Transmembrane helix</keyword>
<evidence type="ECO:0000256" key="7">
    <source>
        <dbReference type="ARBA" id="ARBA00023136"/>
    </source>
</evidence>
<keyword evidence="4" id="KW-0375">Hydrogen ion transport</keyword>
<evidence type="ECO:0000256" key="4">
    <source>
        <dbReference type="ARBA" id="ARBA00022781"/>
    </source>
</evidence>
<evidence type="ECO:0000256" key="2">
    <source>
        <dbReference type="ARBA" id="ARBA00022448"/>
    </source>
</evidence>
<evidence type="ECO:0000256" key="6">
    <source>
        <dbReference type="ARBA" id="ARBA00023065"/>
    </source>
</evidence>
<evidence type="ECO:0000313" key="11">
    <source>
        <dbReference type="Proteomes" id="UP000775213"/>
    </source>
</evidence>
<evidence type="ECO:0000256" key="3">
    <source>
        <dbReference type="ARBA" id="ARBA00022692"/>
    </source>
</evidence>
<gene>
    <name evidence="10" type="ORF">IEQ34_024147</name>
</gene>
<keyword evidence="3 9" id="KW-0812">Transmembrane</keyword>
<evidence type="ECO:0000256" key="1">
    <source>
        <dbReference type="ARBA" id="ARBA00004141"/>
    </source>
</evidence>
<evidence type="ECO:0000313" key="10">
    <source>
        <dbReference type="EMBL" id="KAH0447008.1"/>
    </source>
</evidence>
<dbReference type="AlphaFoldDB" id="A0AAV7FU97"/>
<dbReference type="PANTHER" id="PTHR33650">
    <property type="entry name" value="CHLOROPLAST ENVELOPE MEMBRANE PROTEIN-RELATED"/>
    <property type="match status" value="1"/>
</dbReference>
<comment type="subcellular location">
    <subcellularLocation>
        <location evidence="1">Membrane</location>
        <topology evidence="1">Multi-pass membrane protein</topology>
    </subcellularLocation>
</comment>
<evidence type="ECO:0008006" key="12">
    <source>
        <dbReference type="Google" id="ProtNLM"/>
    </source>
</evidence>
<comment type="similarity">
    <text evidence="8">Belongs to the CemA family.</text>
</comment>
<keyword evidence="6" id="KW-0406">Ion transport</keyword>
<reference evidence="10 11" key="1">
    <citation type="journal article" date="2021" name="Hortic Res">
        <title>Chromosome-scale assembly of the Dendrobium chrysotoxum genome enhances the understanding of orchid evolution.</title>
        <authorList>
            <person name="Zhang Y."/>
            <person name="Zhang G.Q."/>
            <person name="Zhang D."/>
            <person name="Liu X.D."/>
            <person name="Xu X.Y."/>
            <person name="Sun W.H."/>
            <person name="Yu X."/>
            <person name="Zhu X."/>
            <person name="Wang Z.W."/>
            <person name="Zhao X."/>
            <person name="Zhong W.Y."/>
            <person name="Chen H."/>
            <person name="Yin W.L."/>
            <person name="Huang T."/>
            <person name="Niu S.C."/>
            <person name="Liu Z.J."/>
        </authorList>
    </citation>
    <scope>NUCLEOTIDE SEQUENCE [LARGE SCALE GENOMIC DNA]</scope>
    <source>
        <strain evidence="10">Lindl</strain>
    </source>
</reference>
<evidence type="ECO:0000256" key="5">
    <source>
        <dbReference type="ARBA" id="ARBA00022989"/>
    </source>
</evidence>
<dbReference type="EMBL" id="JAGFBR010000129">
    <property type="protein sequence ID" value="KAH0447008.1"/>
    <property type="molecule type" value="Genomic_DNA"/>
</dbReference>
<feature type="transmembrane region" description="Helical" evidence="9">
    <location>
        <begin position="94"/>
        <end position="115"/>
    </location>
</feature>
<dbReference type="GO" id="GO:1902600">
    <property type="term" value="P:proton transmembrane transport"/>
    <property type="evidence" value="ECO:0007669"/>
    <property type="project" value="UniProtKB-KW"/>
</dbReference>
<dbReference type="PANTHER" id="PTHR33650:SF2">
    <property type="entry name" value="CHLOROPLAST ENVELOPE MEMBRANE PROTEIN"/>
    <property type="match status" value="1"/>
</dbReference>